<feature type="compositionally biased region" description="Low complexity" evidence="1">
    <location>
        <begin position="387"/>
        <end position="413"/>
    </location>
</feature>
<proteinExistence type="predicted"/>
<evidence type="ECO:0000256" key="1">
    <source>
        <dbReference type="SAM" id="MobiDB-lite"/>
    </source>
</evidence>
<evidence type="ECO:0008006" key="4">
    <source>
        <dbReference type="Google" id="ProtNLM"/>
    </source>
</evidence>
<evidence type="ECO:0000313" key="3">
    <source>
        <dbReference type="Proteomes" id="UP001304340"/>
    </source>
</evidence>
<keyword evidence="3" id="KW-1185">Reference proteome</keyword>
<dbReference type="AlphaFoldDB" id="A0AAF0Z2E8"/>
<dbReference type="EMBL" id="CP138359">
    <property type="protein sequence ID" value="WPF81009.1"/>
    <property type="molecule type" value="Genomic_DNA"/>
</dbReference>
<dbReference type="InterPro" id="IPR011990">
    <property type="entry name" value="TPR-like_helical_dom_sf"/>
</dbReference>
<accession>A0AAF0Z2E8</accession>
<name>A0AAF0Z2E8_9MICO</name>
<evidence type="ECO:0000313" key="2">
    <source>
        <dbReference type="EMBL" id="WPF81009.1"/>
    </source>
</evidence>
<organism evidence="2 3">
    <name type="scientific">Sanguibacter biliveldensis</name>
    <dbReference type="NCBI Taxonomy" id="3030830"/>
    <lineage>
        <taxon>Bacteria</taxon>
        <taxon>Bacillati</taxon>
        <taxon>Actinomycetota</taxon>
        <taxon>Actinomycetes</taxon>
        <taxon>Micrococcales</taxon>
        <taxon>Sanguibacteraceae</taxon>
        <taxon>Sanguibacter</taxon>
    </lineage>
</organism>
<gene>
    <name evidence="2" type="ORF">SANBI_002268</name>
</gene>
<reference evidence="3" key="1">
    <citation type="submission" date="2023-11" db="EMBL/GenBank/DDBJ databases">
        <authorList>
            <person name="Helweg L.P."/>
            <person name="Kiel A."/>
            <person name="Hitz F."/>
            <person name="Ruckert-Reed C."/>
            <person name="Busche T."/>
            <person name="Kaltschmidt B."/>
            <person name="Kaltschmidt C."/>
        </authorList>
    </citation>
    <scope>NUCLEOTIDE SEQUENCE [LARGE SCALE GENOMIC DNA]</scope>
    <source>
        <strain evidence="3">4.1</strain>
    </source>
</reference>
<dbReference type="Proteomes" id="UP001304340">
    <property type="component" value="Chromosome"/>
</dbReference>
<sequence length="725" mass="75995">MARQLDDMNRAIMKARDLPFGSARNEVAAALVREVTTEGPQEARAFALFALTESYAFSDEVEKAYLPFTQSVRLWDEHPELFDQHDVHSLFWSFKWMVGNLMEFPAIPAAQITSTLDDMRRRYQLAGNGMSAVNHLTFQWHHLLGDDELPAAYERWITTERDDFSQCPACEPGDRTAYLFEAGRYEEGIRLLESAEATSASCHSEPADRLSQLQLAYLEVGDAEGAARAHRHGLQSLPTSGELAGAQGRHVQLLARSGNHSAAWRFLDRSAGLLTKAETPADRLSFLLHAGTGVSILRRHHPLRAVSYPGVPATTVAELDDWMHGEALALASAFDRRGGTSASTERVLRAWSGEHSELRVDLSVLTGHGADLPAGLSGDLPAGSDETAGPGAPGAPAGSADPAAPTGPTGPTGSLASADLGTGAGDVPGYLLDEAEGDAPAGAPSAAASAEPSRDQTAGRAGVGPDALVSAAESSAARGETVSAARLYAQAAEMFEAIDEPEAAGFALAEAAALAGSLGDDEGAESSFREALALLARAETGIEYTGPVARAYARVCVSVGAVPTAVSVLGPLVAAAEIETAAARGAVQAVAGAAEAEMADEATTRARRATVLAAEHAQLLDTLARAQASAGRTDEATTAARTAAEAFAELGMVEDAAHAFWVAGRLERAEGRLEDAVWLLESAAEGFAMVRSTAPRAEVTGELVEVLTALGRTHEAEDLVRRLSL</sequence>
<feature type="region of interest" description="Disordered" evidence="1">
    <location>
        <begin position="375"/>
        <end position="463"/>
    </location>
</feature>
<dbReference type="Gene3D" id="1.25.40.10">
    <property type="entry name" value="Tetratricopeptide repeat domain"/>
    <property type="match status" value="2"/>
</dbReference>
<dbReference type="SUPFAM" id="SSF48452">
    <property type="entry name" value="TPR-like"/>
    <property type="match status" value="1"/>
</dbReference>
<dbReference type="KEGG" id="sbil:SANBI_002268"/>
<feature type="compositionally biased region" description="Low complexity" evidence="1">
    <location>
        <begin position="438"/>
        <end position="451"/>
    </location>
</feature>
<protein>
    <recommendedName>
        <fullName evidence="4">Tetratricopeptide repeat protein</fullName>
    </recommendedName>
</protein>
<dbReference type="RefSeq" id="WP_319155067.1">
    <property type="nucleotide sequence ID" value="NZ_CP138359.1"/>
</dbReference>